<dbReference type="Gene3D" id="3.40.1050.10">
    <property type="entry name" value="Carbonic anhydrase"/>
    <property type="match status" value="1"/>
</dbReference>
<keyword evidence="5" id="KW-0862">Zinc</keyword>
<comment type="function">
    <text evidence="6">Catalyzes the reversible hydration of carbon dioxide to form bicarbonate.</text>
</comment>
<sequence length="171" mass="18088">MGVVETLTSRNADFAAKQFSSDLRLMPSLKTIVIGCVDPRVDPNAVLGVAPGEVATIRNVGGRVTPGLLSEMVMLRKVVQAGGGDIGPGWEFVVLHHTDCGITRLEGQPEMLSAFFEVDQNQLAEQAVSDPVAAVAHDVATLRADTRLPGVRVSGLVYDVKTGLVDTVVKP</sequence>
<protein>
    <recommendedName>
        <fullName evidence="3">carbonic anhydrase</fullName>
        <ecNumber evidence="3">4.2.1.1</ecNumber>
    </recommendedName>
</protein>
<comment type="caution">
    <text evidence="8">The sequence shown here is derived from an EMBL/GenBank/DDBJ whole genome shotgun (WGS) entry which is preliminary data.</text>
</comment>
<comment type="similarity">
    <text evidence="2">Belongs to the beta-class carbonic anhydrase family.</text>
</comment>
<dbReference type="RefSeq" id="WP_356505085.1">
    <property type="nucleotide sequence ID" value="NZ_JBEXIP010000047.1"/>
</dbReference>
<reference evidence="8 9" key="1">
    <citation type="submission" date="2024-06" db="EMBL/GenBank/DDBJ databases">
        <title>The Natural Products Discovery Center: Release of the First 8490 Sequenced Strains for Exploring Actinobacteria Biosynthetic Diversity.</title>
        <authorList>
            <person name="Kalkreuter E."/>
            <person name="Kautsar S.A."/>
            <person name="Yang D."/>
            <person name="Bader C.D."/>
            <person name="Teijaro C.N."/>
            <person name="Fluegel L."/>
            <person name="Davis C.M."/>
            <person name="Simpson J.R."/>
            <person name="Lauterbach L."/>
            <person name="Steele A.D."/>
            <person name="Gui C."/>
            <person name="Meng S."/>
            <person name="Li G."/>
            <person name="Viehrig K."/>
            <person name="Ye F."/>
            <person name="Su P."/>
            <person name="Kiefer A.F."/>
            <person name="Nichols A."/>
            <person name="Cepeda A.J."/>
            <person name="Yan W."/>
            <person name="Fan B."/>
            <person name="Jiang Y."/>
            <person name="Adhikari A."/>
            <person name="Zheng C.-J."/>
            <person name="Schuster L."/>
            <person name="Cowan T.M."/>
            <person name="Smanski M.J."/>
            <person name="Chevrette M.G."/>
            <person name="De Carvalho L.P.S."/>
            <person name="Shen B."/>
        </authorList>
    </citation>
    <scope>NUCLEOTIDE SEQUENCE [LARGE SCALE GENOMIC DNA]</scope>
    <source>
        <strain evidence="8 9">NPDC005137</strain>
    </source>
</reference>
<dbReference type="InterPro" id="IPR001765">
    <property type="entry name" value="Carbonic_anhydrase"/>
</dbReference>
<dbReference type="SUPFAM" id="SSF53056">
    <property type="entry name" value="beta-carbonic anhydrase, cab"/>
    <property type="match status" value="1"/>
</dbReference>
<accession>A0ABV2UJA4</accession>
<comment type="catalytic activity">
    <reaction evidence="7">
        <text>hydrogencarbonate + H(+) = CO2 + H2O</text>
        <dbReference type="Rhea" id="RHEA:10748"/>
        <dbReference type="ChEBI" id="CHEBI:15377"/>
        <dbReference type="ChEBI" id="CHEBI:15378"/>
        <dbReference type="ChEBI" id="CHEBI:16526"/>
        <dbReference type="ChEBI" id="CHEBI:17544"/>
        <dbReference type="EC" id="4.2.1.1"/>
    </reaction>
</comment>
<keyword evidence="9" id="KW-1185">Reference proteome</keyword>
<evidence type="ECO:0000256" key="5">
    <source>
        <dbReference type="ARBA" id="ARBA00022833"/>
    </source>
</evidence>
<dbReference type="SMART" id="SM00947">
    <property type="entry name" value="Pro_CA"/>
    <property type="match status" value="1"/>
</dbReference>
<name>A0ABV2UJA4_9ACTN</name>
<dbReference type="PANTHER" id="PTHR43175:SF3">
    <property type="entry name" value="CARBON DISULFIDE HYDROLASE"/>
    <property type="match status" value="1"/>
</dbReference>
<gene>
    <name evidence="8" type="ORF">ABZV61_35270</name>
</gene>
<evidence type="ECO:0000313" key="8">
    <source>
        <dbReference type="EMBL" id="MET8437928.1"/>
    </source>
</evidence>
<evidence type="ECO:0000256" key="3">
    <source>
        <dbReference type="ARBA" id="ARBA00012925"/>
    </source>
</evidence>
<dbReference type="InterPro" id="IPR036874">
    <property type="entry name" value="Carbonic_anhydrase_sf"/>
</dbReference>
<proteinExistence type="inferred from homology"/>
<evidence type="ECO:0000256" key="2">
    <source>
        <dbReference type="ARBA" id="ARBA00006217"/>
    </source>
</evidence>
<evidence type="ECO:0000313" key="9">
    <source>
        <dbReference type="Proteomes" id="UP001550044"/>
    </source>
</evidence>
<evidence type="ECO:0000256" key="6">
    <source>
        <dbReference type="ARBA" id="ARBA00024993"/>
    </source>
</evidence>
<evidence type="ECO:0000256" key="7">
    <source>
        <dbReference type="ARBA" id="ARBA00048348"/>
    </source>
</evidence>
<dbReference type="Pfam" id="PF00484">
    <property type="entry name" value="Pro_CA"/>
    <property type="match status" value="1"/>
</dbReference>
<organism evidence="8 9">
    <name type="scientific">Streptomyces sp. 900116325</name>
    <dbReference type="NCBI Taxonomy" id="3154295"/>
    <lineage>
        <taxon>Bacteria</taxon>
        <taxon>Bacillati</taxon>
        <taxon>Actinomycetota</taxon>
        <taxon>Actinomycetes</taxon>
        <taxon>Kitasatosporales</taxon>
        <taxon>Streptomycetaceae</taxon>
        <taxon>Streptomyces</taxon>
    </lineage>
</organism>
<keyword evidence="4" id="KW-0479">Metal-binding</keyword>
<dbReference type="EMBL" id="JBEXIP010000047">
    <property type="protein sequence ID" value="MET8437928.1"/>
    <property type="molecule type" value="Genomic_DNA"/>
</dbReference>
<evidence type="ECO:0000256" key="4">
    <source>
        <dbReference type="ARBA" id="ARBA00022723"/>
    </source>
</evidence>
<comment type="cofactor">
    <cofactor evidence="1">
        <name>Zn(2+)</name>
        <dbReference type="ChEBI" id="CHEBI:29105"/>
    </cofactor>
</comment>
<dbReference type="EC" id="4.2.1.1" evidence="3"/>
<evidence type="ECO:0000256" key="1">
    <source>
        <dbReference type="ARBA" id="ARBA00001947"/>
    </source>
</evidence>
<dbReference type="PANTHER" id="PTHR43175">
    <property type="entry name" value="CARBONIC ANHYDRASE"/>
    <property type="match status" value="1"/>
</dbReference>
<dbReference type="Proteomes" id="UP001550044">
    <property type="component" value="Unassembled WGS sequence"/>
</dbReference>